<dbReference type="InterPro" id="IPR037401">
    <property type="entry name" value="SnoaL-like"/>
</dbReference>
<dbReference type="InterPro" id="IPR032710">
    <property type="entry name" value="NTF2-like_dom_sf"/>
</dbReference>
<evidence type="ECO:0000313" key="2">
    <source>
        <dbReference type="EMBL" id="MZQ90963.1"/>
    </source>
</evidence>
<dbReference type="Proteomes" id="UP000477083">
    <property type="component" value="Unassembled WGS sequence"/>
</dbReference>
<dbReference type="EMBL" id="WWNR01000013">
    <property type="protein sequence ID" value="MZQ90963.1"/>
    <property type="molecule type" value="Genomic_DNA"/>
</dbReference>
<proteinExistence type="predicted"/>
<dbReference type="Gene3D" id="3.10.450.50">
    <property type="match status" value="1"/>
</dbReference>
<gene>
    <name evidence="2" type="ORF">GS660_17865</name>
</gene>
<accession>A0A6L8VL69</accession>
<evidence type="ECO:0000259" key="1">
    <source>
        <dbReference type="Pfam" id="PF13577"/>
    </source>
</evidence>
<feature type="domain" description="SnoaL-like" evidence="1">
    <location>
        <begin position="15"/>
        <end position="133"/>
    </location>
</feature>
<organism evidence="2 3">
    <name type="scientific">Frigidibacter albus</name>
    <dbReference type="NCBI Taxonomy" id="1465486"/>
    <lineage>
        <taxon>Bacteria</taxon>
        <taxon>Pseudomonadati</taxon>
        <taxon>Pseudomonadota</taxon>
        <taxon>Alphaproteobacteria</taxon>
        <taxon>Rhodobacterales</taxon>
        <taxon>Paracoccaceae</taxon>
        <taxon>Frigidibacter</taxon>
    </lineage>
</organism>
<name>A0A6L8VL69_9RHOB</name>
<evidence type="ECO:0000313" key="3">
    <source>
        <dbReference type="Proteomes" id="UP000477083"/>
    </source>
</evidence>
<dbReference type="AlphaFoldDB" id="A0A6L8VL69"/>
<dbReference type="SUPFAM" id="SSF54427">
    <property type="entry name" value="NTF2-like"/>
    <property type="match status" value="1"/>
</dbReference>
<comment type="caution">
    <text evidence="2">The sequence shown here is derived from an EMBL/GenBank/DDBJ whole genome shotgun (WGS) entry which is preliminary data.</text>
</comment>
<dbReference type="OrthoDB" id="8364121at2"/>
<keyword evidence="3" id="KW-1185">Reference proteome</keyword>
<dbReference type="Pfam" id="PF13577">
    <property type="entry name" value="SnoaL_4"/>
    <property type="match status" value="1"/>
</dbReference>
<dbReference type="RefSeq" id="WP_161348347.1">
    <property type="nucleotide sequence ID" value="NZ_BMGW01000013.1"/>
</dbReference>
<reference evidence="2 3" key="1">
    <citation type="submission" date="2020-01" db="EMBL/GenBank/DDBJ databases">
        <title>Frigidibacter albus SP32T (=CGMCC 1.13995T).</title>
        <authorList>
            <person name="Liao X."/>
        </authorList>
    </citation>
    <scope>NUCLEOTIDE SEQUENCE [LARGE SCALE GENOMIC DNA]</scope>
    <source>
        <strain evidence="2 3">SP32</strain>
    </source>
</reference>
<sequence>MDLSTRSAISRHLEEMVIAYWHDVDFRWGEGAAAHYTPDAVFVSPNARYEGRAQIAEFYAWRKDRGDRVNVHLVSNFHLHTLDEDRAEVHWICTLFAEDGPAPQPAAPPIAISRVEDLFLRQPDGAWLCHERRWHTLFRGGTRTTALSPAEMAERLARKGG</sequence>
<protein>
    <recommendedName>
        <fullName evidence="1">SnoaL-like domain-containing protein</fullName>
    </recommendedName>
</protein>